<dbReference type="AlphaFoldDB" id="A0A329CU34"/>
<dbReference type="Proteomes" id="UP000248918">
    <property type="component" value="Unassembled WGS sequence"/>
</dbReference>
<organism evidence="1 2">
    <name type="scientific">Paraburkholderia bryophila</name>
    <dbReference type="NCBI Taxonomy" id="420952"/>
    <lineage>
        <taxon>Bacteria</taxon>
        <taxon>Pseudomonadati</taxon>
        <taxon>Pseudomonadota</taxon>
        <taxon>Betaproteobacteria</taxon>
        <taxon>Burkholderiales</taxon>
        <taxon>Burkholderiaceae</taxon>
        <taxon>Paraburkholderia</taxon>
    </lineage>
</organism>
<name>A0A329CU34_9BURK</name>
<protein>
    <submittedName>
        <fullName evidence="1">Uncharacterized protein</fullName>
    </submittedName>
</protein>
<gene>
    <name evidence="1" type="ORF">BX591_102641</name>
</gene>
<reference evidence="1 2" key="1">
    <citation type="submission" date="2018-06" db="EMBL/GenBank/DDBJ databases">
        <title>Genomic Encyclopedia of Type Strains, Phase III (KMG-III): the genomes of soil and plant-associated and newly described type strains.</title>
        <authorList>
            <person name="Whitman W."/>
        </authorList>
    </citation>
    <scope>NUCLEOTIDE SEQUENCE [LARGE SCALE GENOMIC DNA]</scope>
    <source>
        <strain evidence="1 2">LMG 23644</strain>
    </source>
</reference>
<evidence type="ECO:0000313" key="2">
    <source>
        <dbReference type="Proteomes" id="UP000248918"/>
    </source>
</evidence>
<dbReference type="EMBL" id="QLTK01000002">
    <property type="protein sequence ID" value="RAS38343.1"/>
    <property type="molecule type" value="Genomic_DNA"/>
</dbReference>
<accession>A0A329CU34</accession>
<proteinExistence type="predicted"/>
<sequence>MPTVKIESLQQLATSENGPYMIGELCRRLVYNWVPNRLIGMSFHSGTANNLPGWDGWVQLAETDDQPPHFSLWELSTQDADRAKILSDVKKSFRRTLPVGWEQKRTIYVAVTLRKLSDKDALEQEIAALSMNPWGYVRIIDAPALVQWIEMCPAVEAWCAETLRIGDGRFGISLETFWRRWSTATRPAISTGLLVAGRPQEEMDALFAPQQAGSLTLLSDSAEETAAYVYAYLLNAKDQDGTSRALSNALVISSVEAANRYADEPAPQGRIPISILLPPANAAANALVSAGHYVINAIGRASPSVRPKTLARALRGAFSQALETTMDFTAEEAEQQARASGGSVSVWSVWNRFEANALATVPDWCASSEVPHTVPAVFAAGWDDNLASDKDALSLLSLCSYSAFRSSVAKHIASDPPLLQRVGNIYSVLAPTVAFALMAKSITKEQLLALEDAIADVFSRIDSKLVETWETAPSVPLSSAPEHHSDWLRRGLLETLLRISVFSDVLDAADVAHEFGGCQAFVDRVAQKNSYFRSEPRFLAALSENLPLLAEAAPIPFVEALEELLQGSASASAVAPLFADRGLFGPVMHAGVLWALECLAWSPDLLPRVAVILARLSELDTGARVVNRPSNTLRSIFLAWNPGTSASLAQRIEILHILNEQVPATTWQLAHHLLPQPYDSSTSTYEPMWKDFGRSNRERPTATSVRESYRAYVEFTLQLSNGDLSRQKTLLERYPELSPEHRSVLCDQLLGSAKIADISDSVREQVWDSVRRLAAKHRRFSKAQWAMRPADIDAIEAVGKLFRPTSRLTEIQWLFDENFPDAAGLTDDFESAQHRLDEMRDEAMRELAADGITAIDELFKRTKRPYLVAQQVAVSLDDTASVIDLLSGWAVRMTSSDKLGIRSLCAARYFKHKEKWTRVIKAAAEKRRWPACTLGLCLADYPDEALTLEQVKTLSEEAGACYWKNRSEYLRTTDSAVAIAIAGGLIAHGRAIGLVNQKLAILGTTVAMAAMRAALSELVALSSPVSDSMLGYNLKENLNWLSKEGETPKVELAKMEFSLLPVLLDELHDGEQLLIHRALAENPELFVSVVCEIYRPAHQAEDDIEDNPQSSEFERQRATVAWSVLREWRTPPGVNGSGRLDYSLLMAWLTEARRGADVADRAEVGDHCIGAVLFHTPGEHGSGDWPSTTLNRALEELASDAVESGLEVEAYNARGVTTRAMLEGGHQERDLAAQWTARANALPSRWQRAKRMCERIATSWAQTAKQMDERAAQRRLRH</sequence>
<comment type="caution">
    <text evidence="1">The sequence shown here is derived from an EMBL/GenBank/DDBJ whole genome shotgun (WGS) entry which is preliminary data.</text>
</comment>
<evidence type="ECO:0000313" key="1">
    <source>
        <dbReference type="EMBL" id="RAS38343.1"/>
    </source>
</evidence>